<evidence type="ECO:0000313" key="3">
    <source>
        <dbReference type="EMBL" id="MDP5228055.1"/>
    </source>
</evidence>
<dbReference type="PANTHER" id="PTHR12110:SF53">
    <property type="entry name" value="BLR5974 PROTEIN"/>
    <property type="match status" value="1"/>
</dbReference>
<keyword evidence="4" id="KW-1185">Reference proteome</keyword>
<dbReference type="InterPro" id="IPR050312">
    <property type="entry name" value="IolE/XylAMocC-like"/>
</dbReference>
<dbReference type="PANTHER" id="PTHR12110">
    <property type="entry name" value="HYDROXYPYRUVATE ISOMERASE"/>
    <property type="match status" value="1"/>
</dbReference>
<gene>
    <name evidence="3" type="ORF">Q9R02_12895</name>
</gene>
<keyword evidence="1" id="KW-0119">Carbohydrate metabolism</keyword>
<dbReference type="RefSeq" id="WP_305997102.1">
    <property type="nucleotide sequence ID" value="NZ_JAVALS010000010.1"/>
</dbReference>
<dbReference type="Pfam" id="PF01261">
    <property type="entry name" value="AP_endonuc_2"/>
    <property type="match status" value="1"/>
</dbReference>
<keyword evidence="3" id="KW-0413">Isomerase</keyword>
<dbReference type="Gene3D" id="3.20.20.150">
    <property type="entry name" value="Divalent-metal-dependent TIM barrel enzymes"/>
    <property type="match status" value="1"/>
</dbReference>
<organism evidence="3 4">
    <name type="scientific">Arthrobacter horti</name>
    <dbReference type="NCBI Taxonomy" id="3068273"/>
    <lineage>
        <taxon>Bacteria</taxon>
        <taxon>Bacillati</taxon>
        <taxon>Actinomycetota</taxon>
        <taxon>Actinomycetes</taxon>
        <taxon>Micrococcales</taxon>
        <taxon>Micrococcaceae</taxon>
        <taxon>Arthrobacter</taxon>
    </lineage>
</organism>
<protein>
    <submittedName>
        <fullName evidence="3">Sugar phosphate isomerase/epimerase family protein</fullName>
    </submittedName>
</protein>
<dbReference type="InterPro" id="IPR036237">
    <property type="entry name" value="Xyl_isomerase-like_sf"/>
</dbReference>
<dbReference type="InterPro" id="IPR013022">
    <property type="entry name" value="Xyl_isomerase-like_TIM-brl"/>
</dbReference>
<name>A0ABT9IR35_9MICC</name>
<dbReference type="GO" id="GO:0016853">
    <property type="term" value="F:isomerase activity"/>
    <property type="evidence" value="ECO:0007669"/>
    <property type="project" value="UniProtKB-KW"/>
</dbReference>
<evidence type="ECO:0000259" key="2">
    <source>
        <dbReference type="Pfam" id="PF01261"/>
    </source>
</evidence>
<sequence length="351" mass="38017">MRIGVDGSKIPHEADDSGVAILERAHALGMEGVYFRTILDITPTLDRGLLADVRACADDLGLYLQMGLAKVNPFAAAEAPHVRRLGDGDYTRGMIKMIEAAHEAAGVTDLWVACANYQKGLPGYHVYDRFRTDAPWADQLVAIEKFLRLLAPVARDHGVHMNIETHEEITSFEVVRLVEAVGPDVLGVTFDTANVVVRGEDPVAAARRVAPYTRATHLRDFLLGEQDGMFGRVFAPIGQGSLDWDAIVGTLHAGNPDLPLTIENAGPSLHLPIGLDDPAWLALHPDYTEEEGAAIRKMGADYQERVDRGEAIPLSDFRAVPYDGERFIRESADALRASLARLGLAAGVAAG</sequence>
<comment type="caution">
    <text evidence="3">The sequence shown here is derived from an EMBL/GenBank/DDBJ whole genome shotgun (WGS) entry which is preliminary data.</text>
</comment>
<dbReference type="SUPFAM" id="SSF51658">
    <property type="entry name" value="Xylose isomerase-like"/>
    <property type="match status" value="1"/>
</dbReference>
<evidence type="ECO:0000313" key="4">
    <source>
        <dbReference type="Proteomes" id="UP001232725"/>
    </source>
</evidence>
<dbReference type="EMBL" id="JAVALS010000010">
    <property type="protein sequence ID" value="MDP5228055.1"/>
    <property type="molecule type" value="Genomic_DNA"/>
</dbReference>
<reference evidence="3 4" key="1">
    <citation type="submission" date="2023-08" db="EMBL/GenBank/DDBJ databases">
        <title>Arthrobacter horti sp. nov., isolated from forest soil.</title>
        <authorList>
            <person name="Park M."/>
        </authorList>
    </citation>
    <scope>NUCLEOTIDE SEQUENCE [LARGE SCALE GENOMIC DNA]</scope>
    <source>
        <strain evidence="3 4">YJM1</strain>
    </source>
</reference>
<proteinExistence type="predicted"/>
<feature type="domain" description="Xylose isomerase-like TIM barrel" evidence="2">
    <location>
        <begin position="22"/>
        <end position="264"/>
    </location>
</feature>
<evidence type="ECO:0000256" key="1">
    <source>
        <dbReference type="ARBA" id="ARBA00023277"/>
    </source>
</evidence>
<accession>A0ABT9IR35</accession>
<dbReference type="Proteomes" id="UP001232725">
    <property type="component" value="Unassembled WGS sequence"/>
</dbReference>